<feature type="chain" id="PRO_5045917998" evidence="3">
    <location>
        <begin position="21"/>
        <end position="355"/>
    </location>
</feature>
<dbReference type="Gene3D" id="2.40.50.100">
    <property type="match status" value="1"/>
</dbReference>
<gene>
    <name evidence="4" type="ORF">LRP50_04370</name>
</gene>
<dbReference type="Gene3D" id="2.40.30.170">
    <property type="match status" value="1"/>
</dbReference>
<evidence type="ECO:0000256" key="2">
    <source>
        <dbReference type="SAM" id="Coils"/>
    </source>
</evidence>
<organism evidence="4 5">
    <name type="scientific">Enterovibrio gelatinilyticus</name>
    <dbReference type="NCBI Taxonomy" id="2899819"/>
    <lineage>
        <taxon>Bacteria</taxon>
        <taxon>Pseudomonadati</taxon>
        <taxon>Pseudomonadota</taxon>
        <taxon>Gammaproteobacteria</taxon>
        <taxon>Vibrionales</taxon>
        <taxon>Vibrionaceae</taxon>
        <taxon>Enterovibrio</taxon>
    </lineage>
</organism>
<keyword evidence="2" id="KW-0175">Coiled coil</keyword>
<dbReference type="Gene3D" id="2.40.420.20">
    <property type="match status" value="1"/>
</dbReference>
<dbReference type="NCBIfam" id="TIGR01730">
    <property type="entry name" value="RND_mfp"/>
    <property type="match status" value="1"/>
</dbReference>
<keyword evidence="5" id="KW-1185">Reference proteome</keyword>
<evidence type="ECO:0000313" key="5">
    <source>
        <dbReference type="Proteomes" id="UP001149400"/>
    </source>
</evidence>
<dbReference type="RefSeq" id="WP_274163267.1">
    <property type="nucleotide sequence ID" value="NZ_JAJUBC010000003.1"/>
</dbReference>
<name>A0ABT5QX83_9GAMM</name>
<dbReference type="Proteomes" id="UP001149400">
    <property type="component" value="Unassembled WGS sequence"/>
</dbReference>
<evidence type="ECO:0000256" key="1">
    <source>
        <dbReference type="ARBA" id="ARBA00009477"/>
    </source>
</evidence>
<dbReference type="PANTHER" id="PTHR30469">
    <property type="entry name" value="MULTIDRUG RESISTANCE PROTEIN MDTA"/>
    <property type="match status" value="1"/>
</dbReference>
<protein>
    <submittedName>
        <fullName evidence="4">Efflux RND transporter periplasmic adaptor subunit</fullName>
    </submittedName>
</protein>
<keyword evidence="3" id="KW-0732">Signal</keyword>
<evidence type="ECO:0000256" key="3">
    <source>
        <dbReference type="SAM" id="SignalP"/>
    </source>
</evidence>
<dbReference type="Gene3D" id="1.10.287.470">
    <property type="entry name" value="Helix hairpin bin"/>
    <property type="match status" value="1"/>
</dbReference>
<dbReference type="PROSITE" id="PS51257">
    <property type="entry name" value="PROKAR_LIPOPROTEIN"/>
    <property type="match status" value="1"/>
</dbReference>
<evidence type="ECO:0000313" key="4">
    <source>
        <dbReference type="EMBL" id="MDD1792359.1"/>
    </source>
</evidence>
<dbReference type="SUPFAM" id="SSF111369">
    <property type="entry name" value="HlyD-like secretion proteins"/>
    <property type="match status" value="1"/>
</dbReference>
<accession>A0ABT5QX83</accession>
<feature type="signal peptide" evidence="3">
    <location>
        <begin position="1"/>
        <end position="20"/>
    </location>
</feature>
<dbReference type="EMBL" id="JAJUBC010000003">
    <property type="protein sequence ID" value="MDD1792359.1"/>
    <property type="molecule type" value="Genomic_DNA"/>
</dbReference>
<reference evidence="4" key="1">
    <citation type="submission" date="2021-12" db="EMBL/GenBank/DDBJ databases">
        <title>Enterovibrio ZSDZ35 sp. nov. and Enterovibrio ZSDZ42 sp. nov., isolated from coastal seawater in Qingdao.</title>
        <authorList>
            <person name="Zhang P."/>
        </authorList>
    </citation>
    <scope>NUCLEOTIDE SEQUENCE</scope>
    <source>
        <strain evidence="4">ZSDZ42</strain>
    </source>
</reference>
<feature type="coiled-coil region" evidence="2">
    <location>
        <begin position="123"/>
        <end position="150"/>
    </location>
</feature>
<comment type="similarity">
    <text evidence="1">Belongs to the membrane fusion protein (MFP) (TC 8.A.1) family.</text>
</comment>
<comment type="caution">
    <text evidence="4">The sequence shown here is derived from an EMBL/GenBank/DDBJ whole genome shotgun (WGS) entry which is preliminary data.</text>
</comment>
<sequence length="355" mass="39081">MKLRTLTAVIVSVLMLSACSQDEKDALVAKPLYVSTTAIEAPVKNQFRVFKGQVVPAEQTPIAFRTTGEIREVFVKSGDKVVRGQPIAQLDDSSVQQAFNDAKAQYSLASKQLSRSKDLFERAMISEAELDELTANRQLAKAQYELAKNQLKYTQLIAPFSGTISDVFKERFERVQAGESVVDMYQDDKVYVQIELSDNVLAMITPDGRSVQYRPMVTFSGVEGQHQMNYLEHTNEPSQQTGSYSMWLERDQMDPPILPGTTATVAVDMVEAGITAVDGYQVPMTALQAGDNKGRFFVWKLNGNQVNRVEVAVSQVNGDGAIIASGVVEGDILINSSLRKLREGKAVETAEINNG</sequence>
<proteinExistence type="inferred from homology"/>
<dbReference type="PANTHER" id="PTHR30469:SF20">
    <property type="entry name" value="EFFLUX RND TRANSPORTER PERIPLASMIC ADAPTOR SUBUNIT"/>
    <property type="match status" value="1"/>
</dbReference>
<dbReference type="InterPro" id="IPR006143">
    <property type="entry name" value="RND_pump_MFP"/>
</dbReference>